<keyword evidence="1" id="KW-0472">Membrane</keyword>
<reference evidence="2 3" key="1">
    <citation type="journal article" date="2024" name="bioRxiv">
        <title>A reference genome for Trichogramma kaykai: A tiny desert-dwelling parasitoid wasp with competing sex-ratio distorters.</title>
        <authorList>
            <person name="Culotta J."/>
            <person name="Lindsey A.R."/>
        </authorList>
    </citation>
    <scope>NUCLEOTIDE SEQUENCE [LARGE SCALE GENOMIC DNA]</scope>
    <source>
        <strain evidence="2 3">KSX58</strain>
    </source>
</reference>
<dbReference type="AlphaFoldDB" id="A0ABD2XLC1"/>
<feature type="transmembrane region" description="Helical" evidence="1">
    <location>
        <begin position="6"/>
        <end position="29"/>
    </location>
</feature>
<gene>
    <name evidence="2" type="ORF">TKK_002026</name>
</gene>
<dbReference type="EMBL" id="JBJJXI010000020">
    <property type="protein sequence ID" value="KAL3405664.1"/>
    <property type="molecule type" value="Genomic_DNA"/>
</dbReference>
<protein>
    <submittedName>
        <fullName evidence="2">Uncharacterized protein</fullName>
    </submittedName>
</protein>
<sequence>MHQLSFGYNLALYLVMLTVNVRLILNLFYQDDNGQRKILDIMYQMLAKFKARVVAATFSLGSESFYNRLHKLANEDLDRIFKYVRYERKMQPFLLTKLNELDVEDGSVQLGVEGEKVILITESRVKYEFDDVSEDTRRAIAVSLDKAQSETSKTTDKTFDDSGEIPLEKTNIAKESEGENHNQETLCCNQNKSEKIEKNTTNANKSVKYAEFNARIGGKSTPKIVESVTTHLNPEFLKKFKLQHKPSDTELELQVEELHNNLRKEIEYSSNMEGVAHTMCERMKAFESMITTKIDRLEKKYEEMSSTARYDNENEITKVNARLEVLSWEGVLSLA</sequence>
<dbReference type="Proteomes" id="UP001627154">
    <property type="component" value="Unassembled WGS sequence"/>
</dbReference>
<accession>A0ABD2XLC1</accession>
<name>A0ABD2XLC1_9HYME</name>
<keyword evidence="3" id="KW-1185">Reference proteome</keyword>
<comment type="caution">
    <text evidence="2">The sequence shown here is derived from an EMBL/GenBank/DDBJ whole genome shotgun (WGS) entry which is preliminary data.</text>
</comment>
<keyword evidence="1" id="KW-0812">Transmembrane</keyword>
<keyword evidence="1" id="KW-1133">Transmembrane helix</keyword>
<evidence type="ECO:0000256" key="1">
    <source>
        <dbReference type="SAM" id="Phobius"/>
    </source>
</evidence>
<proteinExistence type="predicted"/>
<organism evidence="2 3">
    <name type="scientific">Trichogramma kaykai</name>
    <dbReference type="NCBI Taxonomy" id="54128"/>
    <lineage>
        <taxon>Eukaryota</taxon>
        <taxon>Metazoa</taxon>
        <taxon>Ecdysozoa</taxon>
        <taxon>Arthropoda</taxon>
        <taxon>Hexapoda</taxon>
        <taxon>Insecta</taxon>
        <taxon>Pterygota</taxon>
        <taxon>Neoptera</taxon>
        <taxon>Endopterygota</taxon>
        <taxon>Hymenoptera</taxon>
        <taxon>Apocrita</taxon>
        <taxon>Proctotrupomorpha</taxon>
        <taxon>Chalcidoidea</taxon>
        <taxon>Trichogrammatidae</taxon>
        <taxon>Trichogramma</taxon>
    </lineage>
</organism>
<evidence type="ECO:0000313" key="2">
    <source>
        <dbReference type="EMBL" id="KAL3405664.1"/>
    </source>
</evidence>
<evidence type="ECO:0000313" key="3">
    <source>
        <dbReference type="Proteomes" id="UP001627154"/>
    </source>
</evidence>